<name>A0A1R2CX18_9CILI</name>
<dbReference type="SMART" id="SM00360">
    <property type="entry name" value="RRM"/>
    <property type="match status" value="1"/>
</dbReference>
<proteinExistence type="predicted"/>
<evidence type="ECO:0000259" key="2">
    <source>
        <dbReference type="PROSITE" id="PS50102"/>
    </source>
</evidence>
<dbReference type="EMBL" id="MPUH01000040">
    <property type="protein sequence ID" value="OMJ93559.1"/>
    <property type="molecule type" value="Genomic_DNA"/>
</dbReference>
<feature type="domain" description="RRM" evidence="2">
    <location>
        <begin position="13"/>
        <end position="94"/>
    </location>
</feature>
<evidence type="ECO:0000256" key="1">
    <source>
        <dbReference type="PROSITE-ProRule" id="PRU00176"/>
    </source>
</evidence>
<evidence type="ECO:0000313" key="3">
    <source>
        <dbReference type="EMBL" id="OMJ93559.1"/>
    </source>
</evidence>
<accession>A0A1R2CX18</accession>
<dbReference type="GO" id="GO:0003723">
    <property type="term" value="F:RNA binding"/>
    <property type="evidence" value="ECO:0007669"/>
    <property type="project" value="UniProtKB-UniRule"/>
</dbReference>
<dbReference type="AlphaFoldDB" id="A0A1R2CX18"/>
<protein>
    <recommendedName>
        <fullName evidence="2">RRM domain-containing protein</fullName>
    </recommendedName>
</protein>
<dbReference type="Pfam" id="PF00076">
    <property type="entry name" value="RRM_1"/>
    <property type="match status" value="1"/>
</dbReference>
<dbReference type="SUPFAM" id="SSF54928">
    <property type="entry name" value="RNA-binding domain, RBD"/>
    <property type="match status" value="1"/>
</dbReference>
<dbReference type="InterPro" id="IPR035979">
    <property type="entry name" value="RBD_domain_sf"/>
</dbReference>
<dbReference type="PROSITE" id="PS50102">
    <property type="entry name" value="RRM"/>
    <property type="match status" value="1"/>
</dbReference>
<dbReference type="Gene3D" id="3.30.70.330">
    <property type="match status" value="1"/>
</dbReference>
<reference evidence="3 4" key="1">
    <citation type="submission" date="2016-11" db="EMBL/GenBank/DDBJ databases">
        <title>The macronuclear genome of Stentor coeruleus: a giant cell with tiny introns.</title>
        <authorList>
            <person name="Slabodnick M."/>
            <person name="Ruby J.G."/>
            <person name="Reiff S.B."/>
            <person name="Swart E.C."/>
            <person name="Gosai S."/>
            <person name="Prabakaran S."/>
            <person name="Witkowska E."/>
            <person name="Larue G.E."/>
            <person name="Fisher S."/>
            <person name="Freeman R.M."/>
            <person name="Gunawardena J."/>
            <person name="Chu W."/>
            <person name="Stover N.A."/>
            <person name="Gregory B.D."/>
            <person name="Nowacki M."/>
            <person name="Derisi J."/>
            <person name="Roy S.W."/>
            <person name="Marshall W.F."/>
            <person name="Sood P."/>
        </authorList>
    </citation>
    <scope>NUCLEOTIDE SEQUENCE [LARGE SCALE GENOMIC DNA]</scope>
    <source>
        <strain evidence="3">WM001</strain>
    </source>
</reference>
<dbReference type="Proteomes" id="UP000187209">
    <property type="component" value="Unassembled WGS sequence"/>
</dbReference>
<dbReference type="PANTHER" id="PTHR48034">
    <property type="entry name" value="TRANSFORMER-2 SEX-DETERMINING PROTEIN-RELATED"/>
    <property type="match status" value="1"/>
</dbReference>
<keyword evidence="1" id="KW-0694">RNA-binding</keyword>
<sequence length="128" mass="15275">MLTCLIRRGLKLKQLLVRNLDANVKPYNIREVFGKIGTIKEFDMPYDPETSHNKGYAFIEYSDPKNCDEAIKHFHNQKIFTNYVKLLIIQDDQEGAIFDEYKFSKRTEYVNHSYNKEKIKESWENNFT</sequence>
<dbReference type="InterPro" id="IPR012677">
    <property type="entry name" value="Nucleotide-bd_a/b_plait_sf"/>
</dbReference>
<dbReference type="InterPro" id="IPR000504">
    <property type="entry name" value="RRM_dom"/>
</dbReference>
<evidence type="ECO:0000313" key="4">
    <source>
        <dbReference type="Proteomes" id="UP000187209"/>
    </source>
</evidence>
<dbReference type="InterPro" id="IPR050441">
    <property type="entry name" value="RBM"/>
</dbReference>
<organism evidence="3 4">
    <name type="scientific">Stentor coeruleus</name>
    <dbReference type="NCBI Taxonomy" id="5963"/>
    <lineage>
        <taxon>Eukaryota</taxon>
        <taxon>Sar</taxon>
        <taxon>Alveolata</taxon>
        <taxon>Ciliophora</taxon>
        <taxon>Postciliodesmatophora</taxon>
        <taxon>Heterotrichea</taxon>
        <taxon>Heterotrichida</taxon>
        <taxon>Stentoridae</taxon>
        <taxon>Stentor</taxon>
    </lineage>
</organism>
<dbReference type="CDD" id="cd00590">
    <property type="entry name" value="RRM_SF"/>
    <property type="match status" value="1"/>
</dbReference>
<dbReference type="OrthoDB" id="439808at2759"/>
<gene>
    <name evidence="3" type="ORF">SteCoe_3391</name>
</gene>
<keyword evidence="4" id="KW-1185">Reference proteome</keyword>
<comment type="caution">
    <text evidence="3">The sequence shown here is derived from an EMBL/GenBank/DDBJ whole genome shotgun (WGS) entry which is preliminary data.</text>
</comment>